<evidence type="ECO:0000256" key="1">
    <source>
        <dbReference type="ARBA" id="ARBA00001962"/>
    </source>
</evidence>
<name>A0A8H5S453_9HYPO</name>
<keyword evidence="4" id="KW-0479">Metal-binding</keyword>
<dbReference type="Proteomes" id="UP000530670">
    <property type="component" value="Unassembled WGS sequence"/>
</dbReference>
<protein>
    <submittedName>
        <fullName evidence="8">Phytanoyl dioxygenase family</fullName>
    </submittedName>
</protein>
<evidence type="ECO:0000313" key="8">
    <source>
        <dbReference type="EMBL" id="KAF5646510.1"/>
    </source>
</evidence>
<dbReference type="AlphaFoldDB" id="A0A8H5S453"/>
<evidence type="ECO:0000256" key="6">
    <source>
        <dbReference type="ARBA" id="ARBA00023002"/>
    </source>
</evidence>
<keyword evidence="6" id="KW-0560">Oxidoreductase</keyword>
<evidence type="ECO:0000256" key="2">
    <source>
        <dbReference type="ARBA" id="ARBA00005830"/>
    </source>
</evidence>
<evidence type="ECO:0000313" key="9">
    <source>
        <dbReference type="Proteomes" id="UP000530670"/>
    </source>
</evidence>
<evidence type="ECO:0000256" key="5">
    <source>
        <dbReference type="ARBA" id="ARBA00022964"/>
    </source>
</evidence>
<dbReference type="RefSeq" id="XP_037210862.1">
    <property type="nucleotide sequence ID" value="XM_037348201.1"/>
</dbReference>
<keyword evidence="5 8" id="KW-0223">Dioxygenase</keyword>
<keyword evidence="9" id="KW-1185">Reference proteome</keyword>
<organism evidence="8 9">
    <name type="scientific">Fusarium tjaetaba</name>
    <dbReference type="NCBI Taxonomy" id="1567544"/>
    <lineage>
        <taxon>Eukaryota</taxon>
        <taxon>Fungi</taxon>
        <taxon>Dikarya</taxon>
        <taxon>Ascomycota</taxon>
        <taxon>Pezizomycotina</taxon>
        <taxon>Sordariomycetes</taxon>
        <taxon>Hypocreomycetidae</taxon>
        <taxon>Hypocreales</taxon>
        <taxon>Nectriaceae</taxon>
        <taxon>Fusarium</taxon>
        <taxon>Fusarium fujikuroi species complex</taxon>
    </lineage>
</organism>
<gene>
    <name evidence="8" type="ORF">FTJAE_2048</name>
</gene>
<dbReference type="Gene3D" id="2.60.120.620">
    <property type="entry name" value="q2cbj1_9rhob like domain"/>
    <property type="match status" value="1"/>
</dbReference>
<dbReference type="InterPro" id="IPR008775">
    <property type="entry name" value="Phytyl_CoA_dOase-like"/>
</dbReference>
<dbReference type="PANTHER" id="PTHR20883:SF45">
    <property type="entry name" value="PHYTANOYL-COA DIOXYGENASE FAMILY PROTEIN"/>
    <property type="match status" value="1"/>
</dbReference>
<comment type="cofactor">
    <cofactor evidence="1">
        <name>Fe cation</name>
        <dbReference type="ChEBI" id="CHEBI:24875"/>
    </cofactor>
</comment>
<evidence type="ECO:0000256" key="7">
    <source>
        <dbReference type="ARBA" id="ARBA00023004"/>
    </source>
</evidence>
<comment type="similarity">
    <text evidence="2">Belongs to the PhyH family.</text>
</comment>
<dbReference type="EMBL" id="JAAQRI010000036">
    <property type="protein sequence ID" value="KAF5646510.1"/>
    <property type="molecule type" value="Genomic_DNA"/>
</dbReference>
<dbReference type="PANTHER" id="PTHR20883">
    <property type="entry name" value="PHYTANOYL-COA DIOXYGENASE DOMAIN CONTAINING 1"/>
    <property type="match status" value="1"/>
</dbReference>
<comment type="caution">
    <text evidence="8">The sequence shown here is derived from an EMBL/GenBank/DDBJ whole genome shotgun (WGS) entry which is preliminary data.</text>
</comment>
<dbReference type="GO" id="GO:0046872">
    <property type="term" value="F:metal ion binding"/>
    <property type="evidence" value="ECO:0007669"/>
    <property type="project" value="UniProtKB-KW"/>
</dbReference>
<dbReference type="Pfam" id="PF05721">
    <property type="entry name" value="PhyH"/>
    <property type="match status" value="1"/>
</dbReference>
<comment type="subunit">
    <text evidence="3">Homodimer.</text>
</comment>
<dbReference type="OrthoDB" id="445007at2759"/>
<evidence type="ECO:0000256" key="4">
    <source>
        <dbReference type="ARBA" id="ARBA00022723"/>
    </source>
</evidence>
<dbReference type="GO" id="GO:0051213">
    <property type="term" value="F:dioxygenase activity"/>
    <property type="evidence" value="ECO:0007669"/>
    <property type="project" value="UniProtKB-KW"/>
</dbReference>
<dbReference type="SUPFAM" id="SSF51197">
    <property type="entry name" value="Clavaminate synthase-like"/>
    <property type="match status" value="1"/>
</dbReference>
<proteinExistence type="inferred from homology"/>
<dbReference type="GeneID" id="59300471"/>
<sequence>MEYCQKKQVQLGPNPHFDNRHYGQITREFLSSPKPAKVISKGQTAPTLAAFLYDCNNWSDRLVQLQSPRTQVQSPASLIFIFMGNLQRLGGKGRAHVASLSKSFMVRHMCRSSNYPTEAGTAVSTLHANDPGTTPETIINALERDGALIIKGIASKSLCEQIRSDLKPLFDSDVKDESGFFPPTTKRATGFFATSDACVELALNPLFQSVAERVLGSKYTYWEGQEQLTVFGKPYIASAVGFRVEPGGKQQALHRDDSDYHPRNCDMPVMLGCVTALTKTTKENGATIVIPKSHLWGPDRCPLDEEAIPGELEIGDAMLFLGNVYHAGGANITKDDARETIGMFMCKGTLRQEENQYLSIPPEVAKARSFPPNMLRLLGYGMCPPALGYYQYQDPMKVIFGIEDEETVKK</sequence>
<reference evidence="8 9" key="1">
    <citation type="submission" date="2020-05" db="EMBL/GenBank/DDBJ databases">
        <title>Identification and distribution of gene clusters putatively required for synthesis of sphingolipid metabolism inhibitors in phylogenetically diverse species of the filamentous fungus Fusarium.</title>
        <authorList>
            <person name="Kim H.-S."/>
            <person name="Busman M."/>
            <person name="Brown D.W."/>
            <person name="Divon H."/>
            <person name="Uhlig S."/>
            <person name="Proctor R.H."/>
        </authorList>
    </citation>
    <scope>NUCLEOTIDE SEQUENCE [LARGE SCALE GENOMIC DNA]</scope>
    <source>
        <strain evidence="8 9">NRRL 66243</strain>
    </source>
</reference>
<evidence type="ECO:0000256" key="3">
    <source>
        <dbReference type="ARBA" id="ARBA00011738"/>
    </source>
</evidence>
<keyword evidence="7" id="KW-0408">Iron</keyword>
<accession>A0A8H5S453</accession>